<feature type="compositionally biased region" description="Polar residues" evidence="3">
    <location>
        <begin position="328"/>
        <end position="337"/>
    </location>
</feature>
<dbReference type="EMBL" id="ML179568">
    <property type="protein sequence ID" value="THU85048.1"/>
    <property type="molecule type" value="Genomic_DNA"/>
</dbReference>
<dbReference type="Gene3D" id="2.30.29.30">
    <property type="entry name" value="Pleckstrin-homology domain (PH domain)/Phosphotyrosine-binding domain (PTB)"/>
    <property type="match status" value="1"/>
</dbReference>
<evidence type="ECO:0000259" key="4">
    <source>
        <dbReference type="PROSITE" id="PS50003"/>
    </source>
</evidence>
<feature type="region of interest" description="Disordered" evidence="3">
    <location>
        <begin position="488"/>
        <end position="524"/>
    </location>
</feature>
<feature type="compositionally biased region" description="Basic and acidic residues" evidence="3">
    <location>
        <begin position="644"/>
        <end position="661"/>
    </location>
</feature>
<feature type="compositionally biased region" description="Polar residues" evidence="3">
    <location>
        <begin position="663"/>
        <end position="672"/>
    </location>
</feature>
<dbReference type="SUPFAM" id="SSF50729">
    <property type="entry name" value="PH domain-like"/>
    <property type="match status" value="1"/>
</dbReference>
<dbReference type="PANTHER" id="PTHR36100:SF1">
    <property type="entry name" value="BUD SITE SELECTION PROTEIN 4"/>
    <property type="match status" value="1"/>
</dbReference>
<feature type="domain" description="PH" evidence="4">
    <location>
        <begin position="1313"/>
        <end position="1429"/>
    </location>
</feature>
<dbReference type="InterPro" id="IPR001849">
    <property type="entry name" value="PH_domain"/>
</dbReference>
<feature type="compositionally biased region" description="Low complexity" evidence="3">
    <location>
        <begin position="898"/>
        <end position="908"/>
    </location>
</feature>
<protein>
    <recommendedName>
        <fullName evidence="4">PH domain-containing protein</fullName>
    </recommendedName>
</protein>
<dbReference type="GO" id="GO:0005525">
    <property type="term" value="F:GTP binding"/>
    <property type="evidence" value="ECO:0007669"/>
    <property type="project" value="TreeGrafter"/>
</dbReference>
<feature type="compositionally biased region" description="Basic and acidic residues" evidence="3">
    <location>
        <begin position="695"/>
        <end position="710"/>
    </location>
</feature>
<keyword evidence="2" id="KW-0131">Cell cycle</keyword>
<feature type="compositionally biased region" description="Low complexity" evidence="3">
    <location>
        <begin position="398"/>
        <end position="410"/>
    </location>
</feature>
<reference evidence="5 6" key="1">
    <citation type="journal article" date="2019" name="Nat. Ecol. Evol.">
        <title>Megaphylogeny resolves global patterns of mushroom evolution.</title>
        <authorList>
            <person name="Varga T."/>
            <person name="Krizsan K."/>
            <person name="Foldi C."/>
            <person name="Dima B."/>
            <person name="Sanchez-Garcia M."/>
            <person name="Sanchez-Ramirez S."/>
            <person name="Szollosi G.J."/>
            <person name="Szarkandi J.G."/>
            <person name="Papp V."/>
            <person name="Albert L."/>
            <person name="Andreopoulos W."/>
            <person name="Angelini C."/>
            <person name="Antonin V."/>
            <person name="Barry K.W."/>
            <person name="Bougher N.L."/>
            <person name="Buchanan P."/>
            <person name="Buyck B."/>
            <person name="Bense V."/>
            <person name="Catcheside P."/>
            <person name="Chovatia M."/>
            <person name="Cooper J."/>
            <person name="Damon W."/>
            <person name="Desjardin D."/>
            <person name="Finy P."/>
            <person name="Geml J."/>
            <person name="Haridas S."/>
            <person name="Hughes K."/>
            <person name="Justo A."/>
            <person name="Karasinski D."/>
            <person name="Kautmanova I."/>
            <person name="Kiss B."/>
            <person name="Kocsube S."/>
            <person name="Kotiranta H."/>
            <person name="LaButti K.M."/>
            <person name="Lechner B.E."/>
            <person name="Liimatainen K."/>
            <person name="Lipzen A."/>
            <person name="Lukacs Z."/>
            <person name="Mihaltcheva S."/>
            <person name="Morgado L.N."/>
            <person name="Niskanen T."/>
            <person name="Noordeloos M.E."/>
            <person name="Ohm R.A."/>
            <person name="Ortiz-Santana B."/>
            <person name="Ovrebo C."/>
            <person name="Racz N."/>
            <person name="Riley R."/>
            <person name="Savchenko A."/>
            <person name="Shiryaev A."/>
            <person name="Soop K."/>
            <person name="Spirin V."/>
            <person name="Szebenyi C."/>
            <person name="Tomsovsky M."/>
            <person name="Tulloss R.E."/>
            <person name="Uehling J."/>
            <person name="Grigoriev I.V."/>
            <person name="Vagvolgyi C."/>
            <person name="Papp T."/>
            <person name="Martin F.M."/>
            <person name="Miettinen O."/>
            <person name="Hibbett D.S."/>
            <person name="Nagy L.G."/>
        </authorList>
    </citation>
    <scope>NUCLEOTIDE SEQUENCE [LARGE SCALE GENOMIC DNA]</scope>
    <source>
        <strain evidence="5 6">CBS 962.96</strain>
    </source>
</reference>
<evidence type="ECO:0000313" key="5">
    <source>
        <dbReference type="EMBL" id="THU85048.1"/>
    </source>
</evidence>
<feature type="compositionally biased region" description="Polar residues" evidence="3">
    <location>
        <begin position="511"/>
        <end position="524"/>
    </location>
</feature>
<proteinExistence type="predicted"/>
<feature type="compositionally biased region" description="Polar residues" evidence="3">
    <location>
        <begin position="69"/>
        <end position="100"/>
    </location>
</feature>
<accession>A0A4S8L9W0</accession>
<feature type="compositionally biased region" description="Low complexity" evidence="3">
    <location>
        <begin position="591"/>
        <end position="605"/>
    </location>
</feature>
<feature type="compositionally biased region" description="Basic and acidic residues" evidence="3">
    <location>
        <begin position="424"/>
        <end position="448"/>
    </location>
</feature>
<feature type="compositionally biased region" description="Polar residues" evidence="3">
    <location>
        <begin position="300"/>
        <end position="310"/>
    </location>
</feature>
<feature type="region of interest" description="Disordered" evidence="3">
    <location>
        <begin position="935"/>
        <end position="1020"/>
    </location>
</feature>
<feature type="compositionally biased region" description="Basic and acidic residues" evidence="3">
    <location>
        <begin position="127"/>
        <end position="140"/>
    </location>
</feature>
<dbReference type="GO" id="GO:0051301">
    <property type="term" value="P:cell division"/>
    <property type="evidence" value="ECO:0007669"/>
    <property type="project" value="UniProtKB-KW"/>
</dbReference>
<dbReference type="Pfam" id="PF00169">
    <property type="entry name" value="PH"/>
    <property type="match status" value="1"/>
</dbReference>
<feature type="region of interest" description="Disordered" evidence="3">
    <location>
        <begin position="781"/>
        <end position="801"/>
    </location>
</feature>
<dbReference type="OrthoDB" id="2123378at2759"/>
<dbReference type="PROSITE" id="PS50003">
    <property type="entry name" value="PH_DOMAIN"/>
    <property type="match status" value="1"/>
</dbReference>
<feature type="compositionally biased region" description="Low complexity" evidence="3">
    <location>
        <begin position="1176"/>
        <end position="1193"/>
    </location>
</feature>
<keyword evidence="1" id="KW-0132">Cell division</keyword>
<feature type="compositionally biased region" description="Polar residues" evidence="3">
    <location>
        <begin position="37"/>
        <end position="51"/>
    </location>
</feature>
<name>A0A4S8L9W0_DENBC</name>
<feature type="region of interest" description="Disordered" evidence="3">
    <location>
        <begin position="395"/>
        <end position="472"/>
    </location>
</feature>
<feature type="region of interest" description="Disordered" evidence="3">
    <location>
        <begin position="1160"/>
        <end position="1216"/>
    </location>
</feature>
<dbReference type="SMART" id="SM00233">
    <property type="entry name" value="PH"/>
    <property type="match status" value="1"/>
</dbReference>
<dbReference type="Proteomes" id="UP000297245">
    <property type="component" value="Unassembled WGS sequence"/>
</dbReference>
<feature type="region of interest" description="Disordered" evidence="3">
    <location>
        <begin position="886"/>
        <end position="921"/>
    </location>
</feature>
<dbReference type="InterPro" id="IPR011993">
    <property type="entry name" value="PH-like_dom_sf"/>
</dbReference>
<keyword evidence="6" id="KW-1185">Reference proteome</keyword>
<sequence length="1461" mass="161564">MTPSRSTVAPLRDKLLSNSPDPIKSSILRESGMGWSSPPSDKSNGNPTSPLRISKRESPKPTQADLARRSSSSYKHMRNNNLVTKSPFKSQIPTPSTPSRNQPPLPFPSGTRRVSGEKRPRPASLHEQGETENDRPFALKRERKQSKTYQGLIQKEPVTKSPFRTLHSVNNQQYQASLPMDIEPPSRPPLPTFSRSPPKSSIPAPGASPMRSSLVSKRMHGPRLSGGRKKKSKTVTWGEDCDVIEISDPEEHEEEEDMMDSDENVYGPPEEDDDVDSFFQTPFTDNSSVSNEPTPDGSYESVQLSDNGSNGLELDADTSINGLVDQMFGSQRTSTPPRTIYNDHPTDLETEDGVPFGRSHHAERAKEFHETHENHVHASPLPLPSLQEIKIPVEPIASSTPPSTPPGHSTLRSPVSSPPLGRTTHAERAELLKASRVEESEIDLDIKMLPDSPSPMKPSRSGNEVRVDGPIPKFDLSLDADADVSLKMQHGSGPDPFELPHLKNEEFPAANDSSLQLDQDSRNLSIVSTEPSEVDLSAMEQQLGEFNPRILNTSLEASPLGLKNASFSYPTSPPRRSPLAGLPSRMSPALRGTRSPSGSPSGGRPRISRDDVQRRLLHKRSFGSPSPSNSPRSSLRGSVSLQHIEPDDQRAGTPNEKDKDTVSVLTTGTENSAEMAIIETAEKRVVAVGTFHQHEAAETEHSVEVEKSMDLELLQQIQTQPDRDKVLPSAEEQDASRQEGEEEDNDDEDFGILKPPTSNEKLKLDFGSKFGLGKLDFSDADMDDFDTEPSQQHPLASSGSNLGVVTLGASDGLSDNAKADVAPVDVDMDMRSALDRLMDDVAGAGGVSVEHRSANTSMTTEEDDSFAVEKRILPPRPRHMERAATDSALIDQGHRNDLGSSLSASGSSTPPPAVPPKDNIRAREAMILEKRREMRRMQEEEDEHFYGRSQHLGVGLGRPSRRRSMSTGDAEDLSGNARKRSVAMGRQDVLPGSSMGSEEDLQDSIEKELHKHASPRKKKYLIREHEGTIYASSDADKVSHLAGPGDVNTGKAWRTVRRPSDMNEYSKQIKEYRAQDKSKAYGKVFVKVLGVKDLHVPIPQEPTAFSCTLNNGIHFVTTPDSRFGKDGRIEQEFELIEHSKLEFTLTLKIRRDPHIISQFKALAPPPPQPVAPPPMAQQSSSKGGFRSFFSSSPKKSDKGKKPQQTQPELPAQMQPVRLPENLARYLKPDGTLARAFISFKDIANRCDSKIFESTFPLIGQRMELSNKFSTLQVGEIVLQVFRLPPLPGIPPDQLPQSLEECHRGLRHVNWHKMTYFEGTLTQLGGDCTSWRRRRLRVIGANLVAFNDVTKKVTATINLKNATAVEDNQANPMSPASGVTSRSRYDEYDGLYGVERSFRLLFPDDEEITFFADTDEEKARWLEVLRALVGHIPPHPLWAELLWQRFEDINKARKVANTARAA</sequence>
<feature type="compositionally biased region" description="Acidic residues" evidence="3">
    <location>
        <begin position="239"/>
        <end position="276"/>
    </location>
</feature>
<feature type="compositionally biased region" description="Basic residues" evidence="3">
    <location>
        <begin position="217"/>
        <end position="233"/>
    </location>
</feature>
<gene>
    <name evidence="5" type="ORF">K435DRAFT_732682</name>
</gene>
<feature type="compositionally biased region" description="Polar residues" evidence="3">
    <location>
        <begin position="278"/>
        <end position="293"/>
    </location>
</feature>
<dbReference type="PANTHER" id="PTHR36100">
    <property type="entry name" value="BUD SITE SELECTION PROTEIN 4"/>
    <property type="match status" value="1"/>
</dbReference>
<feature type="region of interest" description="Disordered" evidence="3">
    <location>
        <begin position="695"/>
        <end position="762"/>
    </location>
</feature>
<evidence type="ECO:0000256" key="2">
    <source>
        <dbReference type="ARBA" id="ARBA00023306"/>
    </source>
</evidence>
<feature type="compositionally biased region" description="Polar residues" evidence="3">
    <location>
        <begin position="788"/>
        <end position="801"/>
    </location>
</feature>
<evidence type="ECO:0000313" key="6">
    <source>
        <dbReference type="Proteomes" id="UP000297245"/>
    </source>
</evidence>
<organism evidence="5 6">
    <name type="scientific">Dendrothele bispora (strain CBS 962.96)</name>
    <dbReference type="NCBI Taxonomy" id="1314807"/>
    <lineage>
        <taxon>Eukaryota</taxon>
        <taxon>Fungi</taxon>
        <taxon>Dikarya</taxon>
        <taxon>Basidiomycota</taxon>
        <taxon>Agaricomycotina</taxon>
        <taxon>Agaricomycetes</taxon>
        <taxon>Agaricomycetidae</taxon>
        <taxon>Agaricales</taxon>
        <taxon>Agaricales incertae sedis</taxon>
        <taxon>Dendrothele</taxon>
    </lineage>
</organism>
<feature type="region of interest" description="Disordered" evidence="3">
    <location>
        <begin position="562"/>
        <end position="673"/>
    </location>
</feature>
<dbReference type="InterPro" id="IPR052007">
    <property type="entry name" value="Bud4"/>
</dbReference>
<feature type="region of interest" description="Disordered" evidence="3">
    <location>
        <begin position="1"/>
        <end position="356"/>
    </location>
</feature>
<feature type="compositionally biased region" description="Polar residues" evidence="3">
    <location>
        <begin position="167"/>
        <end position="176"/>
    </location>
</feature>
<feature type="compositionally biased region" description="Pro residues" evidence="3">
    <location>
        <begin position="1163"/>
        <end position="1175"/>
    </location>
</feature>
<evidence type="ECO:0000256" key="3">
    <source>
        <dbReference type="SAM" id="MobiDB-lite"/>
    </source>
</evidence>
<feature type="compositionally biased region" description="Low complexity" evidence="3">
    <location>
        <begin position="622"/>
        <end position="640"/>
    </location>
</feature>
<feature type="compositionally biased region" description="Acidic residues" evidence="3">
    <location>
        <begin position="740"/>
        <end position="750"/>
    </location>
</feature>
<evidence type="ECO:0000256" key="1">
    <source>
        <dbReference type="ARBA" id="ARBA00022618"/>
    </source>
</evidence>